<dbReference type="EMBL" id="VTUX01000006">
    <property type="protein sequence ID" value="KAA1190090.1"/>
    <property type="molecule type" value="Genomic_DNA"/>
</dbReference>
<dbReference type="GO" id="GO:0000156">
    <property type="term" value="F:phosphorelay response regulator activity"/>
    <property type="evidence" value="ECO:0007669"/>
    <property type="project" value="TreeGrafter"/>
</dbReference>
<organism evidence="10 11">
    <name type="scientific">Pseudohalioglobus sediminis</name>
    <dbReference type="NCBI Taxonomy" id="2606449"/>
    <lineage>
        <taxon>Bacteria</taxon>
        <taxon>Pseudomonadati</taxon>
        <taxon>Pseudomonadota</taxon>
        <taxon>Gammaproteobacteria</taxon>
        <taxon>Cellvibrionales</taxon>
        <taxon>Halieaceae</taxon>
        <taxon>Pseudohalioglobus</taxon>
    </lineage>
</organism>
<dbReference type="PANTHER" id="PTHR48111">
    <property type="entry name" value="REGULATOR OF RPOS"/>
    <property type="match status" value="1"/>
</dbReference>
<name>A0A5B0WSP6_9GAMM</name>
<dbReference type="PROSITE" id="PS50110">
    <property type="entry name" value="RESPONSE_REGULATORY"/>
    <property type="match status" value="1"/>
</dbReference>
<protein>
    <submittedName>
        <fullName evidence="10">Response regulator transcription factor</fullName>
    </submittedName>
</protein>
<keyword evidence="3" id="KW-0805">Transcription regulation</keyword>
<dbReference type="RefSeq" id="WP_149611989.1">
    <property type="nucleotide sequence ID" value="NZ_VTUX01000006.1"/>
</dbReference>
<dbReference type="PROSITE" id="PS51755">
    <property type="entry name" value="OMPR_PHOB"/>
    <property type="match status" value="1"/>
</dbReference>
<evidence type="ECO:0000256" key="2">
    <source>
        <dbReference type="ARBA" id="ARBA00023012"/>
    </source>
</evidence>
<keyword evidence="2" id="KW-0902">Two-component regulatory system</keyword>
<dbReference type="GO" id="GO:0006355">
    <property type="term" value="P:regulation of DNA-templated transcription"/>
    <property type="evidence" value="ECO:0007669"/>
    <property type="project" value="InterPro"/>
</dbReference>
<dbReference type="AlphaFoldDB" id="A0A5B0WSP6"/>
<feature type="domain" description="Response regulatory" evidence="8">
    <location>
        <begin position="1"/>
        <end position="133"/>
    </location>
</feature>
<reference evidence="10 11" key="1">
    <citation type="submission" date="2019-09" db="EMBL/GenBank/DDBJ databases">
        <authorList>
            <person name="Chen X.-Y."/>
        </authorList>
    </citation>
    <scope>NUCLEOTIDE SEQUENCE [LARGE SCALE GENOMIC DNA]</scope>
    <source>
        <strain evidence="10 11">NY5</strain>
    </source>
</reference>
<dbReference type="GO" id="GO:0005829">
    <property type="term" value="C:cytosol"/>
    <property type="evidence" value="ECO:0007669"/>
    <property type="project" value="TreeGrafter"/>
</dbReference>
<dbReference type="Pfam" id="PF00072">
    <property type="entry name" value="Response_reg"/>
    <property type="match status" value="1"/>
</dbReference>
<evidence type="ECO:0000313" key="10">
    <source>
        <dbReference type="EMBL" id="KAA1190090.1"/>
    </source>
</evidence>
<evidence type="ECO:0000256" key="7">
    <source>
        <dbReference type="PROSITE-ProRule" id="PRU01091"/>
    </source>
</evidence>
<dbReference type="InterPro" id="IPR039420">
    <property type="entry name" value="WalR-like"/>
</dbReference>
<dbReference type="Pfam" id="PF00486">
    <property type="entry name" value="Trans_reg_C"/>
    <property type="match status" value="1"/>
</dbReference>
<dbReference type="CDD" id="cd00383">
    <property type="entry name" value="trans_reg_C"/>
    <property type="match status" value="1"/>
</dbReference>
<dbReference type="Gene3D" id="1.10.10.10">
    <property type="entry name" value="Winged helix-like DNA-binding domain superfamily/Winged helix DNA-binding domain"/>
    <property type="match status" value="1"/>
</dbReference>
<feature type="DNA-binding region" description="OmpR/PhoB-type" evidence="7">
    <location>
        <begin position="140"/>
        <end position="239"/>
    </location>
</feature>
<evidence type="ECO:0000256" key="4">
    <source>
        <dbReference type="ARBA" id="ARBA00023125"/>
    </source>
</evidence>
<dbReference type="InterPro" id="IPR001789">
    <property type="entry name" value="Sig_transdc_resp-reg_receiver"/>
</dbReference>
<dbReference type="SMART" id="SM00862">
    <property type="entry name" value="Trans_reg_C"/>
    <property type="match status" value="1"/>
</dbReference>
<dbReference type="GO" id="GO:0032993">
    <property type="term" value="C:protein-DNA complex"/>
    <property type="evidence" value="ECO:0007669"/>
    <property type="project" value="TreeGrafter"/>
</dbReference>
<dbReference type="SUPFAM" id="SSF52172">
    <property type="entry name" value="CheY-like"/>
    <property type="match status" value="1"/>
</dbReference>
<accession>A0A5B0WSP6</accession>
<dbReference type="Proteomes" id="UP000323708">
    <property type="component" value="Unassembled WGS sequence"/>
</dbReference>
<evidence type="ECO:0000256" key="1">
    <source>
        <dbReference type="ARBA" id="ARBA00022553"/>
    </source>
</evidence>
<dbReference type="Gene3D" id="3.40.50.2300">
    <property type="match status" value="1"/>
</dbReference>
<evidence type="ECO:0000256" key="3">
    <source>
        <dbReference type="ARBA" id="ARBA00023015"/>
    </source>
</evidence>
<evidence type="ECO:0000313" key="11">
    <source>
        <dbReference type="Proteomes" id="UP000323708"/>
    </source>
</evidence>
<dbReference type="InterPro" id="IPR016032">
    <property type="entry name" value="Sig_transdc_resp-reg_C-effctor"/>
</dbReference>
<keyword evidence="4 7" id="KW-0238">DNA-binding</keyword>
<feature type="domain" description="OmpR/PhoB-type" evidence="9">
    <location>
        <begin position="140"/>
        <end position="239"/>
    </location>
</feature>
<dbReference type="PANTHER" id="PTHR48111:SF1">
    <property type="entry name" value="TWO-COMPONENT RESPONSE REGULATOR ORR33"/>
    <property type="match status" value="1"/>
</dbReference>
<dbReference type="SUPFAM" id="SSF46894">
    <property type="entry name" value="C-terminal effector domain of the bipartite response regulators"/>
    <property type="match status" value="1"/>
</dbReference>
<sequence length="240" mass="27362">MIEDNIAFVRSFRKILEAEGNFVLQDFQSADRAMKHYWEGDFDVVIVDLQLDGSRNQGFDFMQWLRREEKKRMHLPVPILVLTSDTSAGSIAKCFGLDGAYVPKGHNDAENLVGEYSKSERPEPAVEAIKSLIRRKKSYESKFSHRGLELTPKGEFKYNSSPFLKDKEKMRRILHCLMENAPEVVSRRKLEQVAWDAAIGEGNNLNTEINKLRDAIAELNPAPPVAIETHRGTGYQLILL</sequence>
<gene>
    <name evidence="10" type="ORF">F0M18_13575</name>
</gene>
<dbReference type="GO" id="GO:0000976">
    <property type="term" value="F:transcription cis-regulatory region binding"/>
    <property type="evidence" value="ECO:0007669"/>
    <property type="project" value="TreeGrafter"/>
</dbReference>
<keyword evidence="5" id="KW-0804">Transcription</keyword>
<feature type="modified residue" description="4-aspartylphosphate" evidence="6">
    <location>
        <position position="48"/>
    </location>
</feature>
<proteinExistence type="predicted"/>
<dbReference type="CDD" id="cd00156">
    <property type="entry name" value="REC"/>
    <property type="match status" value="1"/>
</dbReference>
<evidence type="ECO:0000259" key="8">
    <source>
        <dbReference type="PROSITE" id="PS50110"/>
    </source>
</evidence>
<evidence type="ECO:0000256" key="6">
    <source>
        <dbReference type="PROSITE-ProRule" id="PRU00169"/>
    </source>
</evidence>
<keyword evidence="1 6" id="KW-0597">Phosphoprotein</keyword>
<dbReference type="InterPro" id="IPR001867">
    <property type="entry name" value="OmpR/PhoB-type_DNA-bd"/>
</dbReference>
<keyword evidence="11" id="KW-1185">Reference proteome</keyword>
<dbReference type="InterPro" id="IPR011006">
    <property type="entry name" value="CheY-like_superfamily"/>
</dbReference>
<comment type="caution">
    <text evidence="10">The sequence shown here is derived from an EMBL/GenBank/DDBJ whole genome shotgun (WGS) entry which is preliminary data.</text>
</comment>
<evidence type="ECO:0000259" key="9">
    <source>
        <dbReference type="PROSITE" id="PS51755"/>
    </source>
</evidence>
<evidence type="ECO:0000256" key="5">
    <source>
        <dbReference type="ARBA" id="ARBA00023163"/>
    </source>
</evidence>
<dbReference type="InterPro" id="IPR036388">
    <property type="entry name" value="WH-like_DNA-bd_sf"/>
</dbReference>